<dbReference type="EMBL" id="SHOA02000015">
    <property type="protein sequence ID" value="TDH71467.1"/>
    <property type="molecule type" value="Genomic_DNA"/>
</dbReference>
<feature type="compositionally biased region" description="Basic residues" evidence="2">
    <location>
        <begin position="211"/>
        <end position="228"/>
    </location>
</feature>
<dbReference type="GeneID" id="94344890"/>
<dbReference type="OrthoDB" id="2187466at2759"/>
<keyword evidence="4" id="KW-1185">Reference proteome</keyword>
<protein>
    <recommendedName>
        <fullName evidence="5">Coiled-coil domain-containing protein 43</fullName>
    </recommendedName>
</protein>
<feature type="region of interest" description="Disordered" evidence="2">
    <location>
        <begin position="176"/>
        <end position="228"/>
    </location>
</feature>
<evidence type="ECO:0000256" key="1">
    <source>
        <dbReference type="SAM" id="Coils"/>
    </source>
</evidence>
<comment type="caution">
    <text evidence="3">The sequence shown here is derived from an EMBL/GenBank/DDBJ whole genome shotgun (WGS) entry which is preliminary data.</text>
</comment>
<accession>A0A976FR60</accession>
<evidence type="ECO:0000313" key="4">
    <source>
        <dbReference type="Proteomes" id="UP000294530"/>
    </source>
</evidence>
<dbReference type="KEGG" id="blac:94344890"/>
<organism evidence="3 4">
    <name type="scientific">Bremia lactucae</name>
    <name type="common">Lettuce downy mildew</name>
    <dbReference type="NCBI Taxonomy" id="4779"/>
    <lineage>
        <taxon>Eukaryota</taxon>
        <taxon>Sar</taxon>
        <taxon>Stramenopiles</taxon>
        <taxon>Oomycota</taxon>
        <taxon>Peronosporomycetes</taxon>
        <taxon>Peronosporales</taxon>
        <taxon>Peronosporaceae</taxon>
        <taxon>Bremia</taxon>
    </lineage>
</organism>
<feature type="compositionally biased region" description="Basic and acidic residues" evidence="2">
    <location>
        <begin position="185"/>
        <end position="210"/>
    </location>
</feature>
<evidence type="ECO:0000256" key="2">
    <source>
        <dbReference type="SAM" id="MobiDB-lite"/>
    </source>
</evidence>
<gene>
    <name evidence="3" type="ORF">CCR75_001114</name>
</gene>
<dbReference type="Proteomes" id="UP000294530">
    <property type="component" value="Unassembled WGS sequence"/>
</dbReference>
<reference evidence="3 4" key="1">
    <citation type="journal article" date="2021" name="Genome Biol.">
        <title>AFLAP: assembly-free linkage analysis pipeline using k-mers from genome sequencing data.</title>
        <authorList>
            <person name="Fletcher K."/>
            <person name="Zhang L."/>
            <person name="Gil J."/>
            <person name="Han R."/>
            <person name="Cavanaugh K."/>
            <person name="Michelmore R."/>
        </authorList>
    </citation>
    <scope>NUCLEOTIDE SEQUENCE [LARGE SCALE GENOMIC DNA]</scope>
    <source>
        <strain evidence="3 4">SF5</strain>
    </source>
</reference>
<dbReference type="RefSeq" id="XP_067820966.1">
    <property type="nucleotide sequence ID" value="XM_067959219.1"/>
</dbReference>
<proteinExistence type="predicted"/>
<evidence type="ECO:0008006" key="5">
    <source>
        <dbReference type="Google" id="ProtNLM"/>
    </source>
</evidence>
<dbReference type="PANTHER" id="PTHR31684">
    <property type="entry name" value="COILED-COIL DOMAIN-CONTAINING PROTEIN 43"/>
    <property type="match status" value="1"/>
</dbReference>
<name>A0A976FR60_BRELC</name>
<sequence>MEAYVRDKVSILHLDASVYVEYALGLLRDEDLDVSERVSSVVAVFSGAADGLVTESVLADVLDEAKMTQDALKLLQDEQQQFQVEAELKIIEKQMKDVQIRDKQLQEAKEAAIYEKQKVADRLKKMTREELMSREHLINEYGFTVMSEFDELGNIVKIKGSEVATEDVGPVNTNRQRVQQAQNSMREKMKTEHDKKVKYEKELLAKDKARKDKTKKRTMKKEKQRGCG</sequence>
<dbReference type="AlphaFoldDB" id="A0A976FR60"/>
<evidence type="ECO:0000313" key="3">
    <source>
        <dbReference type="EMBL" id="TDH71467.1"/>
    </source>
</evidence>
<dbReference type="InterPro" id="IPR037666">
    <property type="entry name" value="CCDC43"/>
</dbReference>
<keyword evidence="1" id="KW-0175">Coiled coil</keyword>
<dbReference type="PANTHER" id="PTHR31684:SF2">
    <property type="entry name" value="COILED-COIL DOMAIN-CONTAINING PROTEIN 43"/>
    <property type="match status" value="1"/>
</dbReference>
<feature type="coiled-coil region" evidence="1">
    <location>
        <begin position="58"/>
        <end position="108"/>
    </location>
</feature>